<feature type="compositionally biased region" description="Low complexity" evidence="1">
    <location>
        <begin position="921"/>
        <end position="942"/>
    </location>
</feature>
<dbReference type="Proteomes" id="UP000026961">
    <property type="component" value="Chromosome 5"/>
</dbReference>
<keyword evidence="3" id="KW-1185">Reference proteome</keyword>
<dbReference type="eggNOG" id="ENOG502QW8G">
    <property type="taxonomic scope" value="Eukaryota"/>
</dbReference>
<feature type="region of interest" description="Disordered" evidence="1">
    <location>
        <begin position="358"/>
        <end position="398"/>
    </location>
</feature>
<sequence length="1646" mass="179609">MFLPVTYKIKKKEILASRHGVTSACVKKRNKLPSRVKKKTSPVSPALLRLRRSPSRVQSRGAVVLLHPGTTYDMSQFCPSQHGSDSDAQMWQRQMLYKQLQEFQRQQQQQQLDHGGRMQNSFGQFQAPAKQSLADQFPTMMNEMPMNEPSSYAWSNGISLGGSRLGSNSQILNNGNPHWEQHHGASLGTSSFANGAVYSNIQNLMRPMGSVNNKVNQSSHSLPASMSKGSGNQYSQFPGFPANSHNAMARAGSDQSDMTARFASSINSFQNEHSLCEQVTSNNLQNFCENGSVLSDSSTQSQGGNLKTGSPVLVNHLQHGFHVQHFNGWMNQVECQSAPHVGPASSAASLDPTEEKILYGDDNNLTGLLGEDDSSDGVPGHDNSSGNGNSSIPVSAQGGSWSALMQEALQSTSSKNGLQEEWSSVNFQNRDQAFTNKMTSPDLEQRQHATLNSMNLHSAPPIAQPSPSHDGSSGTMNNLKFTSFQRATKSVYDHQEKFSYGSTSAAINNHTTTGANDGLFQPSLKQSHSGDCGSPEHVNLSIGVWAQQKPMLLKRNLNSGGERFMPQNAQGLGVLQQSSYNHNFNGESSNNQSNWNGQNSNCVNTYSINNFQQSKPDVNTVQVPNDGYSSKNTVLTSSSTGMFSPGQHQMMLGQSGGNFGSNNAPGQRPLPETSCSQGNNAEYGLAGFSQMYTNAISAEGHNSNNGQHLGISFSARGNSFSGMDAHNLGQSDQKTMGPSALLNHLSATSGISTGHFPMNSLCNNKLLSESIQPPNNQENLLGGSCQLAGHVGSTNEKIAMVEEQLTQHSTASKYSNEPPFRGYDGTLLQNPNKIVQTSQHMLQQFLQKVDSTNSVVSSNMPIRSDITPNQLNQPPLQGFGLKLAPPMQQQLTSGNLWTSHTSVDIKPADNSVPGEDQRQLPSTPGSTTSSGYPSRSSPFYSSDADNTGLSSGCLPQTKSFGQQYPVAEPKSAPVNSLPQQSLQGTAATMLKNVWTNISAQRLGGIQHNKITPNILQSMMFPSTIGDSTLRGCPKDDYQRMRVANLSDDATTTTNSGRQEIKRVVENDGSDIPNMDQMGDILLGKKNALQRPLMQHGIINSSQGENMAANIPNMGSSFNKVSTYGGISLHGSLAPSNSQQINYSLLHQIQAIKPVDSDPENTSGKRLKTTDMSCNASQVEWPGAERAPHGENNPLRLCTDKTEVPRISNLLPSDQMLRFAPRNSEDVTSTMPSQVQLRELTSTSNDMATARTDLQNQCSSLGTSSTENLIESGDKLMINPQISPWFQHGSNRNGHNLAMYSVRKTASPYNHPKVPWSMDTSSVSGHGLECSTSVRPEMPSGLKVSSAVRRPKKRKFKAPVLVSWNQIIDGHQKLADMSTLGMDWPEATNRLIEVEDEADIQEDALILYLPRKRLIMTSRLIQQLLPSIPAAILRAQAISMYQSVTYTIAKLTVGDACSMPSNSSLDTGTLISSGDKSYEQIENDKMRDRFTKAVEFFIPRFKKMENDFVRKSGWERRATDLPPTIDLTGTATAPRLPPLGASALPLLPRPRELVPLRLRFLPSAHRHGRFLSRLNKRSSMLDIQLECQDLERISIVNRLGRFHARNYHAAGVEASSTDLAPRRIYRDRHVMTFAVPVNLPDGVLLHP</sequence>
<feature type="region of interest" description="Disordered" evidence="1">
    <location>
        <begin position="859"/>
        <end position="881"/>
    </location>
</feature>
<evidence type="ECO:0000256" key="1">
    <source>
        <dbReference type="SAM" id="MobiDB-lite"/>
    </source>
</evidence>
<dbReference type="STRING" id="40148.A0A0E0A1B6"/>
<protein>
    <submittedName>
        <fullName evidence="2">Uncharacterized protein</fullName>
    </submittedName>
</protein>
<evidence type="ECO:0000313" key="3">
    <source>
        <dbReference type="Proteomes" id="UP000026961"/>
    </source>
</evidence>
<dbReference type="EnsemblPlants" id="OGLUM05G23240.2">
    <property type="protein sequence ID" value="OGLUM05G23240.2"/>
    <property type="gene ID" value="OGLUM05G23240"/>
</dbReference>
<organism evidence="2">
    <name type="scientific">Oryza glumipatula</name>
    <dbReference type="NCBI Taxonomy" id="40148"/>
    <lineage>
        <taxon>Eukaryota</taxon>
        <taxon>Viridiplantae</taxon>
        <taxon>Streptophyta</taxon>
        <taxon>Embryophyta</taxon>
        <taxon>Tracheophyta</taxon>
        <taxon>Spermatophyta</taxon>
        <taxon>Magnoliopsida</taxon>
        <taxon>Liliopsida</taxon>
        <taxon>Poales</taxon>
        <taxon>Poaceae</taxon>
        <taxon>BOP clade</taxon>
        <taxon>Oryzoideae</taxon>
        <taxon>Oryzeae</taxon>
        <taxon>Oryzinae</taxon>
        <taxon>Oryza</taxon>
    </lineage>
</organism>
<dbReference type="Gramene" id="OGLUM05G23240.2">
    <property type="protein sequence ID" value="OGLUM05G23240.2"/>
    <property type="gene ID" value="OGLUM05G23240"/>
</dbReference>
<feature type="region of interest" description="Disordered" evidence="1">
    <location>
        <begin position="456"/>
        <end position="477"/>
    </location>
</feature>
<dbReference type="PANTHER" id="PTHR31267:SF2">
    <property type="entry name" value="EXPRESSED PROTEIN"/>
    <property type="match status" value="1"/>
</dbReference>
<name>A0A0E0A1B6_9ORYZ</name>
<feature type="compositionally biased region" description="Polar residues" evidence="1">
    <location>
        <begin position="859"/>
        <end position="875"/>
    </location>
</feature>
<feature type="compositionally biased region" description="Polar residues" evidence="1">
    <location>
        <begin position="943"/>
        <end position="956"/>
    </location>
</feature>
<feature type="region of interest" description="Disordered" evidence="1">
    <location>
        <begin position="900"/>
        <end position="956"/>
    </location>
</feature>
<feature type="compositionally biased region" description="Polar residues" evidence="1">
    <location>
        <begin position="465"/>
        <end position="477"/>
    </location>
</feature>
<dbReference type="PANTHER" id="PTHR31267">
    <property type="entry name" value="DENTIN SIALOPHOSPHOPROTEIN-LIKE PROTEIN"/>
    <property type="match status" value="1"/>
</dbReference>
<evidence type="ECO:0000313" key="2">
    <source>
        <dbReference type="EnsemblPlants" id="OGLUM05G23240.2"/>
    </source>
</evidence>
<reference evidence="2" key="2">
    <citation type="submission" date="2018-05" db="EMBL/GenBank/DDBJ databases">
        <title>OgluRS3 (Oryza glumaepatula Reference Sequence Version 3).</title>
        <authorList>
            <person name="Zhang J."/>
            <person name="Kudrna D."/>
            <person name="Lee S."/>
            <person name="Talag J."/>
            <person name="Welchert J."/>
            <person name="Wing R.A."/>
        </authorList>
    </citation>
    <scope>NUCLEOTIDE SEQUENCE [LARGE SCALE GENOMIC DNA]</scope>
</reference>
<proteinExistence type="predicted"/>
<accession>A0A0E0A1B6</accession>
<reference evidence="2" key="1">
    <citation type="submission" date="2015-04" db="UniProtKB">
        <authorList>
            <consortium name="EnsemblPlants"/>
        </authorList>
    </citation>
    <scope>IDENTIFICATION</scope>
</reference>